<reference evidence="3 4" key="1">
    <citation type="submission" date="2021-06" db="EMBL/GenBank/DDBJ databases">
        <title>A haploid diamondback moth (Plutella xylostella L.) genome assembly resolves 31 chromosomes and identifies a diamide resistance mutation.</title>
        <authorList>
            <person name="Ward C.M."/>
            <person name="Perry K.D."/>
            <person name="Baker G."/>
            <person name="Powis K."/>
            <person name="Heckel D.G."/>
            <person name="Baxter S.W."/>
        </authorList>
    </citation>
    <scope>NUCLEOTIDE SEQUENCE [LARGE SCALE GENOMIC DNA]</scope>
    <source>
        <strain evidence="3 4">LV</strain>
        <tissue evidence="3">Single pupa</tissue>
    </source>
</reference>
<feature type="region of interest" description="Disordered" evidence="1">
    <location>
        <begin position="237"/>
        <end position="256"/>
    </location>
</feature>
<feature type="compositionally biased region" description="Polar residues" evidence="1">
    <location>
        <begin position="186"/>
        <end position="203"/>
    </location>
</feature>
<feature type="compositionally biased region" description="Basic and acidic residues" evidence="1">
    <location>
        <begin position="115"/>
        <end position="129"/>
    </location>
</feature>
<feature type="region of interest" description="Disordered" evidence="1">
    <location>
        <begin position="1209"/>
        <end position="1248"/>
    </location>
</feature>
<dbReference type="PANTHER" id="PTHR28678">
    <property type="entry name" value="CODANIN-1"/>
    <property type="match status" value="1"/>
</dbReference>
<evidence type="ECO:0000313" key="4">
    <source>
        <dbReference type="Proteomes" id="UP000823941"/>
    </source>
</evidence>
<dbReference type="Pfam" id="PF15296">
    <property type="entry name" value="Codanin-1_C"/>
    <property type="match status" value="1"/>
</dbReference>
<dbReference type="Proteomes" id="UP000823941">
    <property type="component" value="Chromosome 30"/>
</dbReference>
<gene>
    <name evidence="3" type="ORF">JYU34_021640</name>
</gene>
<feature type="region of interest" description="Disordered" evidence="1">
    <location>
        <begin position="274"/>
        <end position="307"/>
    </location>
</feature>
<dbReference type="EMBL" id="JAHIBW010000030">
    <property type="protein sequence ID" value="KAG7295453.1"/>
    <property type="molecule type" value="Genomic_DNA"/>
</dbReference>
<dbReference type="InterPro" id="IPR040031">
    <property type="entry name" value="Codanin-1"/>
</dbReference>
<comment type="caution">
    <text evidence="3">The sequence shown here is derived from an EMBL/GenBank/DDBJ whole genome shotgun (WGS) entry which is preliminary data.</text>
</comment>
<dbReference type="PANTHER" id="PTHR28678:SF1">
    <property type="entry name" value="CODANIN-1"/>
    <property type="match status" value="1"/>
</dbReference>
<dbReference type="InterPro" id="IPR028171">
    <property type="entry name" value="Codanin-1_C"/>
</dbReference>
<evidence type="ECO:0000313" key="3">
    <source>
        <dbReference type="EMBL" id="KAG7295453.1"/>
    </source>
</evidence>
<organism evidence="3 4">
    <name type="scientific">Plutella xylostella</name>
    <name type="common">Diamondback moth</name>
    <name type="synonym">Plutella maculipennis</name>
    <dbReference type="NCBI Taxonomy" id="51655"/>
    <lineage>
        <taxon>Eukaryota</taxon>
        <taxon>Metazoa</taxon>
        <taxon>Ecdysozoa</taxon>
        <taxon>Arthropoda</taxon>
        <taxon>Hexapoda</taxon>
        <taxon>Insecta</taxon>
        <taxon>Pterygota</taxon>
        <taxon>Neoptera</taxon>
        <taxon>Endopterygota</taxon>
        <taxon>Lepidoptera</taxon>
        <taxon>Glossata</taxon>
        <taxon>Ditrysia</taxon>
        <taxon>Yponomeutoidea</taxon>
        <taxon>Plutellidae</taxon>
        <taxon>Plutella</taxon>
    </lineage>
</organism>
<accession>A0ABQ7PR43</accession>
<feature type="region of interest" description="Disordered" evidence="1">
    <location>
        <begin position="79"/>
        <end position="164"/>
    </location>
</feature>
<protein>
    <recommendedName>
        <fullName evidence="2">Codanin-1 C-terminal domain-containing protein</fullName>
    </recommendedName>
</protein>
<evidence type="ECO:0000259" key="2">
    <source>
        <dbReference type="Pfam" id="PF15296"/>
    </source>
</evidence>
<feature type="compositionally biased region" description="Basic and acidic residues" evidence="1">
    <location>
        <begin position="1209"/>
        <end position="1239"/>
    </location>
</feature>
<feature type="compositionally biased region" description="Basic and acidic residues" evidence="1">
    <location>
        <begin position="138"/>
        <end position="149"/>
    </location>
</feature>
<feature type="region of interest" description="Disordered" evidence="1">
    <location>
        <begin position="178"/>
        <end position="228"/>
    </location>
</feature>
<sequence length="1429" mass="162285">MHETIIGSVLSGKIGHDVLVKWLNDETIEDSPENEALLCCNRSEFVVYFLSFLRQQTDSILQTSSNALTLIQHQATPEKILTSRRKHKRSVSEPTSEVEADRTTDSLSVKTDKHRSHESPNRDRKDPKKSNRRVKTKLFNENDRSKEHNSSFLSSKTDSDESRISSGVERLVLSSTPLKNGVKPTEYQNLSLTSPVTPQSRSFGNFDRCDTPRSNQKHSKSQEKSSFGDFLVTAQVKSSKKKRTTPKNISSEAEDTKVSLDLSSSDMFPEIGARKASSLRSEKRRIKPTNIDTSTPQKSLSLNSFNSESFQQPSPLALEENLAFKFQKLQPKELANSFDAERNILKQERHKLMEKFNILNSTSSPSTPLSPQIKITKKDNNEKNQNFVKADSNKIMFKEKVDILVEIYEILIKNNLILSVSSEIYFLISVLLSQQYEEDYANIESKLSEENLPENVLKTIHNSTYFAVKSLWHQKYILEFMLDKNSLKILGENKKVRSFYPDLAKFLLNLYGIKTEMDSAKEEKPVTALENQYPNGIVCFNFETDNADNFPSLLSFQNFKKQRDMFYEILRWYTENPASPKSSFRTRVKTLLSLAVAPANHAHLARLWASHMAAECRPSNTQVRVVRTCARLWASHMAAECRPSNTQESKLSKLHRRLTGPATHESRRLPRFSSKEVFYKEFIMFAENESFRVHARDTLASEICVLNATALGSTEDRGSAPNTDLPKDYLALLQRLRLLSKFLGFMTSLPHTQTPVEYSIKSGQAAQGREQQYLSVPKEKVLENAVRLRNYSQPSIDLLGILHEANQNARLCITLPWLTQYLSMIDYTGLRTKYYEQLLKNIFEIYTEKLKFTNENIKKNTVIFLKLTLGWLFDLPHFPQESFYEKFSEFKMADASVASAENIDSLDVIDESIIFESCPFLKDVNVLLVTSKPSQDAKEASSFRHITPVTMTLNPEDRIKNKEKEIQARLEQEYLKSLPSSTRRVLELISERARASCVKEVGARTTHARVTWRRRAGALVAADQSHIQDFIQKHITSQVQSGLQSWNLAEPVLARVLTRAALEKMQRGYRPDVLCKDIEEEMRNLLVLGDRVLKDEEQSLPVNVERLTLPKEQFEATHVSPNGVIIHVKEHICLLLSSPSPAPPTAPLLAQAARVCHRDNVFTRRPTLRALLQLTVDLCVVFVSRKPKELTEDLLNHFHAIWDQCCPDRKKHEPQDLGPPERRPDLSPDLRNFDTDDRAPTPVSDDEGTKKVTKIVISNNFGERNGQNTRFSFPNKTLSSPVLPIGNSSPIIPNLAPLSPKVFSKPLSPNSYKMSYSAGPASPNSTKISYKNSYSGPASPNTLAVKTSNTTSGTQNDDLISYFDRILCPRNIVLLSRAKCPSADVWQAMASLLVFLLKHDYLGEDSLTEQCLAVYRQDWSQLTPFPSIL</sequence>
<proteinExistence type="predicted"/>
<evidence type="ECO:0000256" key="1">
    <source>
        <dbReference type="SAM" id="MobiDB-lite"/>
    </source>
</evidence>
<keyword evidence="4" id="KW-1185">Reference proteome</keyword>
<feature type="domain" description="Codanin-1 C-terminal" evidence="2">
    <location>
        <begin position="904"/>
        <end position="1001"/>
    </location>
</feature>
<name>A0ABQ7PR43_PLUXY</name>